<dbReference type="InterPro" id="IPR000515">
    <property type="entry name" value="MetI-like"/>
</dbReference>
<dbReference type="Proteomes" id="UP000033393">
    <property type="component" value="Unassembled WGS sequence"/>
</dbReference>
<dbReference type="OrthoDB" id="3181282at2"/>
<evidence type="ECO:0000256" key="1">
    <source>
        <dbReference type="ARBA" id="ARBA00004651"/>
    </source>
</evidence>
<proteinExistence type="inferred from homology"/>
<dbReference type="RefSeq" id="WP_045310923.1">
    <property type="nucleotide sequence ID" value="NZ_JYJG01000046.1"/>
</dbReference>
<dbReference type="Pfam" id="PF00528">
    <property type="entry name" value="BPD_transp_1"/>
    <property type="match status" value="1"/>
</dbReference>
<dbReference type="Gene3D" id="1.10.3720.10">
    <property type="entry name" value="MetI-like"/>
    <property type="match status" value="1"/>
</dbReference>
<evidence type="ECO:0000256" key="4">
    <source>
        <dbReference type="ARBA" id="ARBA00022692"/>
    </source>
</evidence>
<dbReference type="AlphaFoldDB" id="A0A0F0H9G1"/>
<evidence type="ECO:0000256" key="5">
    <source>
        <dbReference type="ARBA" id="ARBA00022970"/>
    </source>
</evidence>
<evidence type="ECO:0000313" key="11">
    <source>
        <dbReference type="Proteomes" id="UP000033393"/>
    </source>
</evidence>
<keyword evidence="5" id="KW-0029">Amino-acid transport</keyword>
<keyword evidence="6 8" id="KW-1133">Transmembrane helix</keyword>
<feature type="transmembrane region" description="Helical" evidence="8">
    <location>
        <begin position="12"/>
        <end position="32"/>
    </location>
</feature>
<gene>
    <name evidence="10" type="ORF">UK23_08855</name>
</gene>
<comment type="similarity">
    <text evidence="8">Belongs to the binding-protein-dependent transport system permease family.</text>
</comment>
<comment type="caution">
    <text evidence="10">The sequence shown here is derived from an EMBL/GenBank/DDBJ whole genome shotgun (WGS) entry which is preliminary data.</text>
</comment>
<dbReference type="InterPro" id="IPR010065">
    <property type="entry name" value="AA_ABC_transptr_permease_3TM"/>
</dbReference>
<feature type="domain" description="ABC transmembrane type-1" evidence="9">
    <location>
        <begin position="8"/>
        <end position="188"/>
    </location>
</feature>
<dbReference type="PROSITE" id="PS50928">
    <property type="entry name" value="ABC_TM1"/>
    <property type="match status" value="1"/>
</dbReference>
<keyword evidence="7 8" id="KW-0472">Membrane</keyword>
<dbReference type="CDD" id="cd06261">
    <property type="entry name" value="TM_PBP2"/>
    <property type="match status" value="1"/>
</dbReference>
<dbReference type="PATRIC" id="fig|68170.10.peg.9025"/>
<evidence type="ECO:0000256" key="2">
    <source>
        <dbReference type="ARBA" id="ARBA00022448"/>
    </source>
</evidence>
<keyword evidence="3" id="KW-1003">Cell membrane</keyword>
<dbReference type="GO" id="GO:0006865">
    <property type="term" value="P:amino acid transport"/>
    <property type="evidence" value="ECO:0007669"/>
    <property type="project" value="UniProtKB-KW"/>
</dbReference>
<evidence type="ECO:0000256" key="6">
    <source>
        <dbReference type="ARBA" id="ARBA00022989"/>
    </source>
</evidence>
<sequence length="204" mass="21619">MSLVLEGFLNTVALTLLSFCAALLVGLVVAVLRIVPVPLLRGVGAVYVEVWRNIPLLAWLVLFVFGLPEVGVKMPLFWTAFTAIALYEAAFVAEALRSGVNSVAAGQGEAARALGLSFRQSLWHVILPQAGRRVVQPLANIAIALTMATALAGVVGVVDMTRAAQRINLELAQPLLVFTGVGLCYLVMAAGIGFGARVLERRLA</sequence>
<dbReference type="SUPFAM" id="SSF161098">
    <property type="entry name" value="MetI-like"/>
    <property type="match status" value="1"/>
</dbReference>
<protein>
    <submittedName>
        <fullName evidence="10">Amino acid ABC transporter permease</fullName>
    </submittedName>
</protein>
<dbReference type="GO" id="GO:0043190">
    <property type="term" value="C:ATP-binding cassette (ABC) transporter complex"/>
    <property type="evidence" value="ECO:0007669"/>
    <property type="project" value="InterPro"/>
</dbReference>
<evidence type="ECO:0000259" key="9">
    <source>
        <dbReference type="PROSITE" id="PS50928"/>
    </source>
</evidence>
<feature type="transmembrane region" description="Helical" evidence="8">
    <location>
        <begin position="178"/>
        <end position="199"/>
    </location>
</feature>
<evidence type="ECO:0000256" key="7">
    <source>
        <dbReference type="ARBA" id="ARBA00023136"/>
    </source>
</evidence>
<comment type="subcellular location">
    <subcellularLocation>
        <location evidence="1 8">Cell membrane</location>
        <topology evidence="1 8">Multi-pass membrane protein</topology>
    </subcellularLocation>
</comment>
<dbReference type="GO" id="GO:0022857">
    <property type="term" value="F:transmembrane transporter activity"/>
    <property type="evidence" value="ECO:0007669"/>
    <property type="project" value="InterPro"/>
</dbReference>
<dbReference type="NCBIfam" id="TIGR01726">
    <property type="entry name" value="HEQRo_perm_3TM"/>
    <property type="match status" value="1"/>
</dbReference>
<feature type="transmembrane region" description="Helical" evidence="8">
    <location>
        <begin position="44"/>
        <end position="65"/>
    </location>
</feature>
<dbReference type="PANTHER" id="PTHR30614:SF0">
    <property type="entry name" value="L-CYSTINE TRANSPORT SYSTEM PERMEASE PROTEIN TCYL"/>
    <property type="match status" value="1"/>
</dbReference>
<organism evidence="10 11">
    <name type="scientific">Lentzea aerocolonigenes</name>
    <name type="common">Lechevalieria aerocolonigenes</name>
    <name type="synonym">Saccharothrix aerocolonigenes</name>
    <dbReference type="NCBI Taxonomy" id="68170"/>
    <lineage>
        <taxon>Bacteria</taxon>
        <taxon>Bacillati</taxon>
        <taxon>Actinomycetota</taxon>
        <taxon>Actinomycetes</taxon>
        <taxon>Pseudonocardiales</taxon>
        <taxon>Pseudonocardiaceae</taxon>
        <taxon>Lentzea</taxon>
    </lineage>
</organism>
<dbReference type="InterPro" id="IPR043429">
    <property type="entry name" value="ArtM/GltK/GlnP/TcyL/YhdX-like"/>
</dbReference>
<feature type="transmembrane region" description="Helical" evidence="8">
    <location>
        <begin position="138"/>
        <end position="158"/>
    </location>
</feature>
<dbReference type="PANTHER" id="PTHR30614">
    <property type="entry name" value="MEMBRANE COMPONENT OF AMINO ACID ABC TRANSPORTER"/>
    <property type="match status" value="1"/>
</dbReference>
<feature type="transmembrane region" description="Helical" evidence="8">
    <location>
        <begin position="77"/>
        <end position="96"/>
    </location>
</feature>
<evidence type="ECO:0000313" key="10">
    <source>
        <dbReference type="EMBL" id="KJK50947.1"/>
    </source>
</evidence>
<dbReference type="EMBL" id="JYJG01000046">
    <property type="protein sequence ID" value="KJK50947.1"/>
    <property type="molecule type" value="Genomic_DNA"/>
</dbReference>
<reference evidence="10 11" key="1">
    <citation type="submission" date="2015-02" db="EMBL/GenBank/DDBJ databases">
        <authorList>
            <person name="Ju K.-S."/>
            <person name="Doroghazi J.R."/>
            <person name="Metcalf W."/>
        </authorList>
    </citation>
    <scope>NUCLEOTIDE SEQUENCE [LARGE SCALE GENOMIC DNA]</scope>
    <source>
        <strain evidence="10 11">NRRL B-16140</strain>
    </source>
</reference>
<dbReference type="InterPro" id="IPR035906">
    <property type="entry name" value="MetI-like_sf"/>
</dbReference>
<keyword evidence="2 8" id="KW-0813">Transport</keyword>
<name>A0A0F0H9G1_LENAE</name>
<accession>A0A0F0H9G1</accession>
<dbReference type="STRING" id="68170.GCA_000974445_06215"/>
<evidence type="ECO:0000256" key="8">
    <source>
        <dbReference type="RuleBase" id="RU363032"/>
    </source>
</evidence>
<keyword evidence="4 8" id="KW-0812">Transmembrane</keyword>
<evidence type="ECO:0000256" key="3">
    <source>
        <dbReference type="ARBA" id="ARBA00022475"/>
    </source>
</evidence>
<keyword evidence="11" id="KW-1185">Reference proteome</keyword>